<evidence type="ECO:0000313" key="2">
    <source>
        <dbReference type="EMBL" id="NNG39112.1"/>
    </source>
</evidence>
<keyword evidence="1" id="KW-1133">Transmembrane helix</keyword>
<proteinExistence type="predicted"/>
<evidence type="ECO:0000256" key="1">
    <source>
        <dbReference type="SAM" id="Phobius"/>
    </source>
</evidence>
<dbReference type="EMBL" id="JABENB010000001">
    <property type="protein sequence ID" value="NNG39112.1"/>
    <property type="molecule type" value="Genomic_DNA"/>
</dbReference>
<feature type="transmembrane region" description="Helical" evidence="1">
    <location>
        <begin position="95"/>
        <end position="117"/>
    </location>
</feature>
<organism evidence="2 3">
    <name type="scientific">Flexivirga aerilata</name>
    <dbReference type="NCBI Taxonomy" id="1656889"/>
    <lineage>
        <taxon>Bacteria</taxon>
        <taxon>Bacillati</taxon>
        <taxon>Actinomycetota</taxon>
        <taxon>Actinomycetes</taxon>
        <taxon>Micrococcales</taxon>
        <taxon>Dermacoccaceae</taxon>
        <taxon>Flexivirga</taxon>
    </lineage>
</organism>
<dbReference type="PANTHER" id="PTHR32251:SF17">
    <property type="entry name" value="STEROID 5-ALPHA REDUCTASE C-TERMINAL DOMAIN-CONTAINING PROTEIN"/>
    <property type="match status" value="1"/>
</dbReference>
<feature type="transmembrane region" description="Helical" evidence="1">
    <location>
        <begin position="129"/>
        <end position="151"/>
    </location>
</feature>
<dbReference type="GO" id="GO:0016020">
    <property type="term" value="C:membrane"/>
    <property type="evidence" value="ECO:0007669"/>
    <property type="project" value="TreeGrafter"/>
</dbReference>
<name>A0A849AQR0_9MICO</name>
<dbReference type="PANTHER" id="PTHR32251">
    <property type="entry name" value="3-OXO-5-ALPHA-STEROID 4-DEHYDROGENASE"/>
    <property type="match status" value="1"/>
</dbReference>
<feature type="transmembrane region" description="Helical" evidence="1">
    <location>
        <begin position="181"/>
        <end position="200"/>
    </location>
</feature>
<protein>
    <submittedName>
        <fullName evidence="2">DUF1295 domain-containing protein</fullName>
    </submittedName>
</protein>
<dbReference type="PROSITE" id="PS50244">
    <property type="entry name" value="S5A_REDUCTASE"/>
    <property type="match status" value="1"/>
</dbReference>
<dbReference type="Pfam" id="PF06966">
    <property type="entry name" value="DUF1295"/>
    <property type="match status" value="1"/>
</dbReference>
<gene>
    <name evidence="2" type="ORF">HJ588_07470</name>
</gene>
<dbReference type="Gene3D" id="1.20.120.1630">
    <property type="match status" value="1"/>
</dbReference>
<dbReference type="Proteomes" id="UP000557772">
    <property type="component" value="Unassembled WGS sequence"/>
</dbReference>
<reference evidence="2 3" key="1">
    <citation type="submission" date="2020-05" db="EMBL/GenBank/DDBJ databases">
        <title>Flexivirga sp. ID2601S isolated from air conditioner.</title>
        <authorList>
            <person name="Kim D.H."/>
        </authorList>
    </citation>
    <scope>NUCLEOTIDE SEQUENCE [LARGE SCALE GENOMIC DNA]</scope>
    <source>
        <strain evidence="2 3">ID2601S</strain>
    </source>
</reference>
<dbReference type="AlphaFoldDB" id="A0A849AQR0"/>
<accession>A0A849AQR0</accession>
<sequence length="251" mass="26947">MALASAVLVALIQAAAFWWSRRAGRWDVADVVWGPGIAAVALLGLATGHGGVWRRVALAVLVTAWAARLAIHIGRRSRPHDDDPRYVRMTQGRSTLATALRVFGLQGLIQWIVSAPIQVVAVTSDPGGALVVLAVLGVVVAVAGLVIEAVADAQLTNYKQQQPRPPILDTGLWAWSRHPNYFGDACFWVGVYLVACAAWPGVATVLSPAIMVGLLVWGSGARLLEKAMADRPGYAEYRSRTPMFVMRPPAR</sequence>
<evidence type="ECO:0000313" key="3">
    <source>
        <dbReference type="Proteomes" id="UP000557772"/>
    </source>
</evidence>
<keyword evidence="3" id="KW-1185">Reference proteome</keyword>
<dbReference type="InterPro" id="IPR010721">
    <property type="entry name" value="UstE-like"/>
</dbReference>
<comment type="caution">
    <text evidence="2">The sequence shown here is derived from an EMBL/GenBank/DDBJ whole genome shotgun (WGS) entry which is preliminary data.</text>
</comment>
<keyword evidence="1" id="KW-0812">Transmembrane</keyword>
<keyword evidence="1" id="KW-0472">Membrane</keyword>